<sequence>MNATKANQKGTVLLVSLLILLVLTLIGVTGARVSILQERMTGNVADRHLAFQAAESALRQAEAVLSDAAVPAFDGTGGFYPAGDANRPSWAGQQIEEGGGAASYNGEFEGVSRLPEYYVEQLPQISVPGVETEVGTPTTEIQFYRITARGFGARPDTVVVVRSVYRP</sequence>
<evidence type="ECO:0000313" key="3">
    <source>
        <dbReference type="EMBL" id="RFA37922.1"/>
    </source>
</evidence>
<dbReference type="EMBL" id="NFZW01000006">
    <property type="protein sequence ID" value="RFA37922.1"/>
    <property type="molecule type" value="Genomic_DNA"/>
</dbReference>
<name>A0A3E0WY65_9GAMM</name>
<evidence type="ECO:0008006" key="5">
    <source>
        <dbReference type="Google" id="ProtNLM"/>
    </source>
</evidence>
<evidence type="ECO:0000313" key="4">
    <source>
        <dbReference type="Proteomes" id="UP000256763"/>
    </source>
</evidence>
<protein>
    <recommendedName>
        <fullName evidence="5">Type IV pilus assembly protein PilX</fullName>
    </recommendedName>
</protein>
<dbReference type="InterPro" id="IPR025205">
    <property type="entry name" value="PilX/PilW_C"/>
</dbReference>
<keyword evidence="4" id="KW-1185">Reference proteome</keyword>
<dbReference type="RefSeq" id="WP_116301634.1">
    <property type="nucleotide sequence ID" value="NZ_NFZV01000005.1"/>
</dbReference>
<proteinExistence type="predicted"/>
<feature type="domain" description="Type 4 fimbrial biogenesis protein PilX N-terminal" evidence="2">
    <location>
        <begin position="9"/>
        <end position="59"/>
    </location>
</feature>
<organism evidence="3 4">
    <name type="scientific">Alkalilimnicola ehrlichii</name>
    <dbReference type="NCBI Taxonomy" id="351052"/>
    <lineage>
        <taxon>Bacteria</taxon>
        <taxon>Pseudomonadati</taxon>
        <taxon>Pseudomonadota</taxon>
        <taxon>Gammaproteobacteria</taxon>
        <taxon>Chromatiales</taxon>
        <taxon>Ectothiorhodospiraceae</taxon>
        <taxon>Alkalilimnicola</taxon>
    </lineage>
</organism>
<comment type="caution">
    <text evidence="3">The sequence shown here is derived from an EMBL/GenBank/DDBJ whole genome shotgun (WGS) entry which is preliminary data.</text>
</comment>
<dbReference type="Pfam" id="PF13681">
    <property type="entry name" value="PilX"/>
    <property type="match status" value="1"/>
</dbReference>
<dbReference type="AlphaFoldDB" id="A0A3E0WY65"/>
<dbReference type="Proteomes" id="UP000256763">
    <property type="component" value="Unassembled WGS sequence"/>
</dbReference>
<dbReference type="Pfam" id="PF14341">
    <property type="entry name" value="PilX_N"/>
    <property type="match status" value="1"/>
</dbReference>
<feature type="domain" description="PilX/PilW C-terminal" evidence="1">
    <location>
        <begin position="85"/>
        <end position="166"/>
    </location>
</feature>
<evidence type="ECO:0000259" key="1">
    <source>
        <dbReference type="Pfam" id="PF13681"/>
    </source>
</evidence>
<evidence type="ECO:0000259" key="2">
    <source>
        <dbReference type="Pfam" id="PF14341"/>
    </source>
</evidence>
<dbReference type="InterPro" id="IPR025746">
    <property type="entry name" value="PilX_N_dom"/>
</dbReference>
<reference evidence="4" key="1">
    <citation type="submission" date="2017-05" db="EMBL/GenBank/DDBJ databases">
        <authorList>
            <person name="Sharma S."/>
            <person name="Sidhu C."/>
            <person name="Pinnaka A.K."/>
        </authorList>
    </citation>
    <scope>NUCLEOTIDE SEQUENCE [LARGE SCALE GENOMIC DNA]</scope>
    <source>
        <strain evidence="4">AK93</strain>
    </source>
</reference>
<gene>
    <name evidence="3" type="ORF">CAL65_08380</name>
</gene>
<dbReference type="OrthoDB" id="5298746at2"/>
<accession>A0A3E0WY65</accession>